<reference evidence="1" key="1">
    <citation type="submission" date="2023-07" db="EMBL/GenBank/DDBJ databases">
        <title>Chromosome-level genome assembly of Artemia franciscana.</title>
        <authorList>
            <person name="Jo E."/>
        </authorList>
    </citation>
    <scope>NUCLEOTIDE SEQUENCE</scope>
    <source>
        <tissue evidence="1">Whole body</tissue>
    </source>
</reference>
<sequence>MKLGSMKHFTHALKKDGRCFNYLWQAFPQLTIEKLRAGIFNGPQIRQLIKDTELENLVNTRVFAARTSVLQMANNLLGNTKAKNRTIHVSSMIEAFQKLGFLMSIKMYFMFSRMKKFTQNLGVVSDEQREMFL</sequence>
<organism evidence="1 2">
    <name type="scientific">Artemia franciscana</name>
    <name type="common">Brine shrimp</name>
    <name type="synonym">Artemia sanfranciscana</name>
    <dbReference type="NCBI Taxonomy" id="6661"/>
    <lineage>
        <taxon>Eukaryota</taxon>
        <taxon>Metazoa</taxon>
        <taxon>Ecdysozoa</taxon>
        <taxon>Arthropoda</taxon>
        <taxon>Crustacea</taxon>
        <taxon>Branchiopoda</taxon>
        <taxon>Anostraca</taxon>
        <taxon>Artemiidae</taxon>
        <taxon>Artemia</taxon>
    </lineage>
</organism>
<dbReference type="PANTHER" id="PTHR46114">
    <property type="entry name" value="APPLE DOMAIN-CONTAINING PROTEIN"/>
    <property type="match status" value="1"/>
</dbReference>
<protein>
    <submittedName>
        <fullName evidence="1">Uncharacterized protein</fullName>
    </submittedName>
</protein>
<evidence type="ECO:0000313" key="2">
    <source>
        <dbReference type="Proteomes" id="UP001187531"/>
    </source>
</evidence>
<comment type="caution">
    <text evidence="1">The sequence shown here is derived from an EMBL/GenBank/DDBJ whole genome shotgun (WGS) entry which is preliminary data.</text>
</comment>
<dbReference type="AlphaFoldDB" id="A0AA88I2L4"/>
<keyword evidence="2" id="KW-1185">Reference proteome</keyword>
<gene>
    <name evidence="1" type="ORF">QYM36_004287</name>
</gene>
<dbReference type="EMBL" id="JAVRJZ010000007">
    <property type="protein sequence ID" value="KAK2720349.1"/>
    <property type="molecule type" value="Genomic_DNA"/>
</dbReference>
<evidence type="ECO:0000313" key="1">
    <source>
        <dbReference type="EMBL" id="KAK2720349.1"/>
    </source>
</evidence>
<dbReference type="Proteomes" id="UP001187531">
    <property type="component" value="Unassembled WGS sequence"/>
</dbReference>
<name>A0AA88I2L4_ARTSF</name>
<dbReference type="PANTHER" id="PTHR46114:SF1">
    <property type="entry name" value="ZAD DOMAIN-CONTAINING PROTEIN"/>
    <property type="match status" value="1"/>
</dbReference>
<accession>A0AA88I2L4</accession>
<proteinExistence type="predicted"/>